<dbReference type="Proteomes" id="UP001168821">
    <property type="component" value="Unassembled WGS sequence"/>
</dbReference>
<dbReference type="InterPro" id="IPR041588">
    <property type="entry name" value="Integrase_H2C2"/>
</dbReference>
<gene>
    <name evidence="3" type="ORF">Zmor_014398</name>
</gene>
<dbReference type="AlphaFoldDB" id="A0AA38IEM0"/>
<name>A0AA38IEM0_9CUCU</name>
<dbReference type="InterPro" id="IPR050951">
    <property type="entry name" value="Retrovirus_Pol_polyprotein"/>
</dbReference>
<dbReference type="PANTHER" id="PTHR37984:SF15">
    <property type="entry name" value="INTEGRASE CATALYTIC DOMAIN-CONTAINING PROTEIN"/>
    <property type="match status" value="1"/>
</dbReference>
<dbReference type="EMBL" id="JALNTZ010000004">
    <property type="protein sequence ID" value="KAJ3655262.1"/>
    <property type="molecule type" value="Genomic_DNA"/>
</dbReference>
<dbReference type="Pfam" id="PF17921">
    <property type="entry name" value="Integrase_H2C2"/>
    <property type="match status" value="1"/>
</dbReference>
<sequence length="177" mass="20042">MQLVVPATGIKEVLQEMHNGSPSAHFGINKTLSKIRERFYWVRCRQDVESWCKKCRTCAAVKGPKSRARGPMQPYNVGSPFRRTAVHIVGLLPVTEEGNKEAKKEKLPSVHEMLRPKNGVASGRIRTCYDLRDNSVGFQAGDLVWLYNPRRRNGCCQKLSSDWEGPYTVVTRINNVV</sequence>
<dbReference type="FunFam" id="1.10.340.70:FF:000001">
    <property type="entry name" value="Retrovirus-related Pol polyprotein from transposon gypsy-like Protein"/>
    <property type="match status" value="1"/>
</dbReference>
<keyword evidence="4" id="KW-1185">Reference proteome</keyword>
<dbReference type="EC" id="2.7.7.49" evidence="1"/>
<evidence type="ECO:0000313" key="3">
    <source>
        <dbReference type="EMBL" id="KAJ3655262.1"/>
    </source>
</evidence>
<protein>
    <recommendedName>
        <fullName evidence="1">RNA-directed DNA polymerase</fullName>
        <ecNumber evidence="1">2.7.7.49</ecNumber>
    </recommendedName>
</protein>
<evidence type="ECO:0000313" key="4">
    <source>
        <dbReference type="Proteomes" id="UP001168821"/>
    </source>
</evidence>
<accession>A0AA38IEM0</accession>
<proteinExistence type="predicted"/>
<comment type="caution">
    <text evidence="3">The sequence shown here is derived from an EMBL/GenBank/DDBJ whole genome shotgun (WGS) entry which is preliminary data.</text>
</comment>
<dbReference type="Gene3D" id="1.10.340.70">
    <property type="match status" value="1"/>
</dbReference>
<dbReference type="PANTHER" id="PTHR37984">
    <property type="entry name" value="PROTEIN CBG26694"/>
    <property type="match status" value="1"/>
</dbReference>
<reference evidence="3" key="1">
    <citation type="journal article" date="2023" name="G3 (Bethesda)">
        <title>Whole genome assemblies of Zophobas morio and Tenebrio molitor.</title>
        <authorList>
            <person name="Kaur S."/>
            <person name="Stinson S.A."/>
            <person name="diCenzo G.C."/>
        </authorList>
    </citation>
    <scope>NUCLEOTIDE SEQUENCE</scope>
    <source>
        <strain evidence="3">QUZm001</strain>
    </source>
</reference>
<evidence type="ECO:0000259" key="2">
    <source>
        <dbReference type="Pfam" id="PF17921"/>
    </source>
</evidence>
<organism evidence="3 4">
    <name type="scientific">Zophobas morio</name>
    <dbReference type="NCBI Taxonomy" id="2755281"/>
    <lineage>
        <taxon>Eukaryota</taxon>
        <taxon>Metazoa</taxon>
        <taxon>Ecdysozoa</taxon>
        <taxon>Arthropoda</taxon>
        <taxon>Hexapoda</taxon>
        <taxon>Insecta</taxon>
        <taxon>Pterygota</taxon>
        <taxon>Neoptera</taxon>
        <taxon>Endopterygota</taxon>
        <taxon>Coleoptera</taxon>
        <taxon>Polyphaga</taxon>
        <taxon>Cucujiformia</taxon>
        <taxon>Tenebrionidae</taxon>
        <taxon>Zophobas</taxon>
    </lineage>
</organism>
<feature type="domain" description="Integrase zinc-binding" evidence="2">
    <location>
        <begin position="5"/>
        <end position="62"/>
    </location>
</feature>
<evidence type="ECO:0000256" key="1">
    <source>
        <dbReference type="ARBA" id="ARBA00012493"/>
    </source>
</evidence>
<dbReference type="GO" id="GO:0003964">
    <property type="term" value="F:RNA-directed DNA polymerase activity"/>
    <property type="evidence" value="ECO:0007669"/>
    <property type="project" value="UniProtKB-EC"/>
</dbReference>